<sequence>MAVDDEATSTSSALESDATSLAKREQQLSESDLDPAAFLKSVRELSEKREREDAERFRKLEEEVQKGRQERAARRAERARSISPEKQQLSTPKSASISRNTPNASLPPIQMTPPSISGAAAMTTPQRDSASMEPEKKAAESVPEFKGFGSIKRSSTTVSNTSRSSTPPRKSVEEAPATTATGLARSGTLTWNRRPQSQIGGSRPQSQLVGSRPQSQVGSRPQSMAASKADDSLTQEKNARDNEPEPSREQIAASLGARDPTWFRQTADRGAGNAAFRKSKDEAQPNEATPFGRRGLPGMSRESTIEPEPQISPDTSESMKSDLMSRAGSVRGSVMSAGSRYSATSTSSGKPDLKALLAEDESQQRASPSFDQASVASNESSGVARTLTMSSSQARLANVHDRPVSPTKGMGGFVQSAMMKRNDSQTKRWSAQPGASLSRQNSTASGHGGLQGSHSMPKLEPAAGIKESAVDQARPTSSSNDLTKLVTGQDNDGFIKPALPSHGRSKSTASNHSAMDDTLTSPGSPSKRFRSPTKSSWIESSLTRPESPKPIPAKNTQPSWMADLASRNAQRASEESTPLDGTPKPAENQGSRPASPTKQTPFGQQILRRSDSRDLPTTPASTTPSNKLKPLRLADKFDVSPAATPKSTRADTGDKSEKSSTPGVQIDGATKDSELPAKNEPEVIAESTVKETEHAMAGPKRDESRSPAPSPSQTPATPESQLSRNRSKSFKSPPPAQAKPSSDGTPKLPTDFRSQLKSRAPPAAKQTEQPEFLAKFGQLRKATTEKYVAPDILEANILRGKGDLTQTGGPVKTQRRDELKESLLAKKDDMKKAKEEGRDLPGQAHERKISAEQPKPPVKPEALARRELLGRSDSARAATMQSERTREGTPEALARHKSLKSRELPPKTSPKPSPKEFQTEFSKPALTKNTGSAAPPKDSASGVDYKDSAKAADPEESERSLVENPAQRPVVQEPKLEPLSRQTSSTSTGEIKPAKETSKLAARFNPGLASMLARGPPSQPPSRSETPVTAGQAFSPPQNAESEPPARGAPLNDMRKDRAKGPKRRKGAAKQDTTTVSVAATPEVPKESIVEPTAEPSRPQTPPNDQGMTAARPKASAPPGSMASLMNASLNKSSRPLSFGPYGNEDAAKPPATPGSPATKPHQVDSPPLRSPPFKKPQGARAFPGSRDSLMKASTEKLSAETKPVKNDATAAAGTPVKPETLAKTPAPGNRSPATVSVTTTSEPAAVVPEFKGFGASRAQKATQPNEEDKENSSLPSVKAATSLWGRRPSPQKAEAPSQIQLPTKKDEEAAMRSAGLLAASPKPGLGISVDRTGEKPPTPVSAGAPPKPLKSSRSVSGLLGEASQNKGDTPPSPDEPPKTEAGRLLVHHFKQLPRHREPLTLDTSAIVTRSDRSIQAEPLKTLRRNVALYFPDGSSKVLPPQQEYTFYDEAVFLCTHIFVSAKGSKTTQLYLWAGTSAFETTVEAANVNAKRIAREHGSATISIVRQGQEPAALLDALGGILITRRGSTETAPKQFMLCGRKHMGHIVFDEVDFSIDSLCAGFAYLISYPVTLQETKLYLWKGSACSTEELSGARLAAMDLSETGEIIEVDGGVEFTSFLKIFGANTTKWNVPKPSAFWQQKSAAPDKFHTRLMKIGQAEASTGLLSALWNRRPSWNSLSPARSPSTPKEEVKVEARDLMPFMQSQLEAEGLYLLDGHCELYLLIGPLFASQPTNIRNAILGQSLLFASDYAIMAASMEDRAAIPKCWVVFSGVPRDVKMLFRHWDEGRGLWGTASLMAGEKASSGREVNALALEEVLNEVCRDNTN</sequence>
<feature type="compositionally biased region" description="Polar residues" evidence="1">
    <location>
        <begin position="532"/>
        <end position="544"/>
    </location>
</feature>
<feature type="compositionally biased region" description="Polar residues" evidence="1">
    <location>
        <begin position="187"/>
        <end position="225"/>
    </location>
</feature>
<dbReference type="Pfam" id="PF25480">
    <property type="entry name" value="DUF7904"/>
    <property type="match status" value="1"/>
</dbReference>
<evidence type="ECO:0000256" key="1">
    <source>
        <dbReference type="SAM" id="MobiDB-lite"/>
    </source>
</evidence>
<dbReference type="Proteomes" id="UP000660729">
    <property type="component" value="Unassembled WGS sequence"/>
</dbReference>
<dbReference type="PANTHER" id="PTHR11977">
    <property type="entry name" value="VILLIN"/>
    <property type="match status" value="1"/>
</dbReference>
<evidence type="ECO:0000313" key="5">
    <source>
        <dbReference type="Proteomes" id="UP000660729"/>
    </source>
</evidence>
<feature type="domain" description="DUF4045" evidence="2">
    <location>
        <begin position="34"/>
        <end position="830"/>
    </location>
</feature>
<keyword evidence="5" id="KW-1185">Reference proteome</keyword>
<dbReference type="GO" id="GO:0051015">
    <property type="term" value="F:actin filament binding"/>
    <property type="evidence" value="ECO:0007669"/>
    <property type="project" value="InterPro"/>
</dbReference>
<feature type="compositionally biased region" description="Basic and acidic residues" evidence="1">
    <location>
        <begin position="862"/>
        <end position="874"/>
    </location>
</feature>
<feature type="compositionally biased region" description="Basic and acidic residues" evidence="1">
    <location>
        <begin position="814"/>
        <end position="850"/>
    </location>
</feature>
<dbReference type="GO" id="GO:0005737">
    <property type="term" value="C:cytoplasm"/>
    <property type="evidence" value="ECO:0007669"/>
    <property type="project" value="TreeGrafter"/>
</dbReference>
<feature type="compositionally biased region" description="Polar residues" evidence="1">
    <location>
        <begin position="506"/>
        <end position="524"/>
    </location>
</feature>
<proteinExistence type="predicted"/>
<organism evidence="4 5">
    <name type="scientific">Pseudocercospora fuligena</name>
    <dbReference type="NCBI Taxonomy" id="685502"/>
    <lineage>
        <taxon>Eukaryota</taxon>
        <taxon>Fungi</taxon>
        <taxon>Dikarya</taxon>
        <taxon>Ascomycota</taxon>
        <taxon>Pezizomycotina</taxon>
        <taxon>Dothideomycetes</taxon>
        <taxon>Dothideomycetidae</taxon>
        <taxon>Mycosphaerellales</taxon>
        <taxon>Mycosphaerellaceae</taxon>
        <taxon>Pseudocercospora</taxon>
    </lineage>
</organism>
<feature type="compositionally biased region" description="Basic and acidic residues" evidence="1">
    <location>
        <begin position="669"/>
        <end position="681"/>
    </location>
</feature>
<dbReference type="Gene3D" id="3.40.20.10">
    <property type="entry name" value="Severin"/>
    <property type="match status" value="2"/>
</dbReference>
<feature type="compositionally biased region" description="Polar residues" evidence="1">
    <location>
        <begin position="427"/>
        <end position="445"/>
    </location>
</feature>
<dbReference type="InterPro" id="IPR029006">
    <property type="entry name" value="ADF-H/Gelsolin-like_dom_sf"/>
</dbReference>
<dbReference type="InterPro" id="IPR025118">
    <property type="entry name" value="DUF4045"/>
</dbReference>
<dbReference type="GO" id="GO:0005546">
    <property type="term" value="F:phosphatidylinositol-4,5-bisphosphate binding"/>
    <property type="evidence" value="ECO:0007669"/>
    <property type="project" value="TreeGrafter"/>
</dbReference>
<dbReference type="GO" id="GO:0008154">
    <property type="term" value="P:actin polymerization or depolymerization"/>
    <property type="evidence" value="ECO:0007669"/>
    <property type="project" value="TreeGrafter"/>
</dbReference>
<feature type="compositionally biased region" description="Polar residues" evidence="1">
    <location>
        <begin position="588"/>
        <end position="603"/>
    </location>
</feature>
<feature type="compositionally biased region" description="Polar residues" evidence="1">
    <location>
        <begin position="980"/>
        <end position="989"/>
    </location>
</feature>
<feature type="compositionally biased region" description="Polar residues" evidence="1">
    <location>
        <begin position="1232"/>
        <end position="1243"/>
    </location>
</feature>
<feature type="region of interest" description="Disordered" evidence="1">
    <location>
        <begin position="1"/>
        <end position="1381"/>
    </location>
</feature>
<protein>
    <recommendedName>
        <fullName evidence="6">DUF4045 domain-containing protein</fullName>
    </recommendedName>
</protein>
<dbReference type="InterPro" id="IPR007122">
    <property type="entry name" value="Villin/Gelsolin"/>
</dbReference>
<dbReference type="GO" id="GO:0015629">
    <property type="term" value="C:actin cytoskeleton"/>
    <property type="evidence" value="ECO:0007669"/>
    <property type="project" value="TreeGrafter"/>
</dbReference>
<feature type="domain" description="DUF7904" evidence="3">
    <location>
        <begin position="1431"/>
        <end position="1526"/>
    </location>
</feature>
<feature type="compositionally biased region" description="Basic and acidic residues" evidence="1">
    <location>
        <begin position="41"/>
        <end position="80"/>
    </location>
</feature>
<dbReference type="SMART" id="SM00262">
    <property type="entry name" value="GEL"/>
    <property type="match status" value="2"/>
</dbReference>
<name>A0A8H6RPZ3_9PEZI</name>
<feature type="compositionally biased region" description="Basic and acidic residues" evidence="1">
    <location>
        <begin position="1194"/>
        <end position="1206"/>
    </location>
</feature>
<accession>A0A8H6RPZ3</accession>
<dbReference type="OrthoDB" id="6375767at2759"/>
<dbReference type="EMBL" id="JABCIY010000053">
    <property type="protein sequence ID" value="KAF7194798.1"/>
    <property type="molecule type" value="Genomic_DNA"/>
</dbReference>
<evidence type="ECO:0000259" key="2">
    <source>
        <dbReference type="Pfam" id="PF13254"/>
    </source>
</evidence>
<comment type="caution">
    <text evidence="4">The sequence shown here is derived from an EMBL/GenBank/DDBJ whole genome shotgun (WGS) entry which is preliminary data.</text>
</comment>
<evidence type="ECO:0000313" key="4">
    <source>
        <dbReference type="EMBL" id="KAF7194798.1"/>
    </source>
</evidence>
<dbReference type="InterPro" id="IPR057226">
    <property type="entry name" value="DUF7904"/>
</dbReference>
<feature type="compositionally biased region" description="Polar residues" evidence="1">
    <location>
        <begin position="8"/>
        <end position="19"/>
    </location>
</feature>
<reference evidence="4" key="1">
    <citation type="submission" date="2020-04" db="EMBL/GenBank/DDBJ databases">
        <title>Draft genome resource of the tomato pathogen Pseudocercospora fuligena.</title>
        <authorList>
            <person name="Zaccaron A."/>
        </authorList>
    </citation>
    <scope>NUCLEOTIDE SEQUENCE</scope>
    <source>
        <strain evidence="4">PF001</strain>
    </source>
</reference>
<feature type="compositionally biased region" description="Low complexity" evidence="1">
    <location>
        <begin position="152"/>
        <end position="169"/>
    </location>
</feature>
<dbReference type="GO" id="GO:0051016">
    <property type="term" value="P:barbed-end actin filament capping"/>
    <property type="evidence" value="ECO:0007669"/>
    <property type="project" value="TreeGrafter"/>
</dbReference>
<feature type="compositionally biased region" description="Basic and acidic residues" evidence="1">
    <location>
        <begin position="648"/>
        <end position="658"/>
    </location>
</feature>
<feature type="compositionally biased region" description="Low complexity" evidence="1">
    <location>
        <begin position="711"/>
        <end position="721"/>
    </location>
</feature>
<dbReference type="GO" id="GO:0051014">
    <property type="term" value="P:actin filament severing"/>
    <property type="evidence" value="ECO:0007669"/>
    <property type="project" value="TreeGrafter"/>
</dbReference>
<evidence type="ECO:0008006" key="6">
    <source>
        <dbReference type="Google" id="ProtNLM"/>
    </source>
</evidence>
<dbReference type="SUPFAM" id="SSF55753">
    <property type="entry name" value="Actin depolymerizing proteins"/>
    <property type="match status" value="2"/>
</dbReference>
<feature type="compositionally biased region" description="Polar residues" evidence="1">
    <location>
        <begin position="84"/>
        <end position="104"/>
    </location>
</feature>
<feature type="compositionally biased region" description="Basic and acidic residues" evidence="1">
    <location>
        <begin position="688"/>
        <end position="705"/>
    </location>
</feature>
<gene>
    <name evidence="4" type="ORF">HII31_03865</name>
</gene>
<feature type="compositionally biased region" description="Polar residues" evidence="1">
    <location>
        <begin position="474"/>
        <end position="490"/>
    </location>
</feature>
<feature type="compositionally biased region" description="Basic and acidic residues" evidence="1">
    <location>
        <begin position="944"/>
        <end position="961"/>
    </location>
</feature>
<dbReference type="PANTHER" id="PTHR11977:SF133">
    <property type="entry name" value="DUF4045 DOMAIN-CONTAINING PROTEIN"/>
    <property type="match status" value="1"/>
</dbReference>
<dbReference type="Pfam" id="PF13254">
    <property type="entry name" value="DUF4045"/>
    <property type="match status" value="1"/>
</dbReference>
<feature type="compositionally biased region" description="Polar residues" evidence="1">
    <location>
        <begin position="339"/>
        <end position="349"/>
    </location>
</feature>
<feature type="compositionally biased region" description="Polar residues" evidence="1">
    <location>
        <begin position="364"/>
        <end position="395"/>
    </location>
</feature>
<feature type="compositionally biased region" description="Polar residues" evidence="1">
    <location>
        <begin position="1124"/>
        <end position="1136"/>
    </location>
</feature>
<evidence type="ECO:0000259" key="3">
    <source>
        <dbReference type="Pfam" id="PF25480"/>
    </source>
</evidence>
<feature type="compositionally biased region" description="Basic and acidic residues" evidence="1">
    <location>
        <begin position="237"/>
        <end position="248"/>
    </location>
</feature>